<accession>A0AAV4HCV1</accession>
<dbReference type="EMBL" id="BMAT01008949">
    <property type="protein sequence ID" value="GFR95758.1"/>
    <property type="molecule type" value="Genomic_DNA"/>
</dbReference>
<evidence type="ECO:0000313" key="2">
    <source>
        <dbReference type="EMBL" id="GFR95758.1"/>
    </source>
</evidence>
<reference evidence="2 3" key="1">
    <citation type="journal article" date="2021" name="Elife">
        <title>Chloroplast acquisition without the gene transfer in kleptoplastic sea slugs, Plakobranchus ocellatus.</title>
        <authorList>
            <person name="Maeda T."/>
            <person name="Takahashi S."/>
            <person name="Yoshida T."/>
            <person name="Shimamura S."/>
            <person name="Takaki Y."/>
            <person name="Nagai Y."/>
            <person name="Toyoda A."/>
            <person name="Suzuki Y."/>
            <person name="Arimoto A."/>
            <person name="Ishii H."/>
            <person name="Satoh N."/>
            <person name="Nishiyama T."/>
            <person name="Hasebe M."/>
            <person name="Maruyama T."/>
            <person name="Minagawa J."/>
            <person name="Obokata J."/>
            <person name="Shigenobu S."/>
        </authorList>
    </citation>
    <scope>NUCLEOTIDE SEQUENCE [LARGE SCALE GENOMIC DNA]</scope>
</reference>
<proteinExistence type="predicted"/>
<comment type="caution">
    <text evidence="2">The sequence shown here is derived from an EMBL/GenBank/DDBJ whole genome shotgun (WGS) entry which is preliminary data.</text>
</comment>
<dbReference type="Proteomes" id="UP000762676">
    <property type="component" value="Unassembled WGS sequence"/>
</dbReference>
<gene>
    <name evidence="2" type="ORF">ElyMa_004436600</name>
</gene>
<evidence type="ECO:0000313" key="3">
    <source>
        <dbReference type="Proteomes" id="UP000762676"/>
    </source>
</evidence>
<keyword evidence="3" id="KW-1185">Reference proteome</keyword>
<name>A0AAV4HCV1_9GAST</name>
<feature type="compositionally biased region" description="Acidic residues" evidence="1">
    <location>
        <begin position="31"/>
        <end position="49"/>
    </location>
</feature>
<protein>
    <submittedName>
        <fullName evidence="2">Uncharacterized protein</fullName>
    </submittedName>
</protein>
<evidence type="ECO:0000256" key="1">
    <source>
        <dbReference type="SAM" id="MobiDB-lite"/>
    </source>
</evidence>
<organism evidence="2 3">
    <name type="scientific">Elysia marginata</name>
    <dbReference type="NCBI Taxonomy" id="1093978"/>
    <lineage>
        <taxon>Eukaryota</taxon>
        <taxon>Metazoa</taxon>
        <taxon>Spiralia</taxon>
        <taxon>Lophotrochozoa</taxon>
        <taxon>Mollusca</taxon>
        <taxon>Gastropoda</taxon>
        <taxon>Heterobranchia</taxon>
        <taxon>Euthyneura</taxon>
        <taxon>Panpulmonata</taxon>
        <taxon>Sacoglossa</taxon>
        <taxon>Placobranchoidea</taxon>
        <taxon>Plakobranchidae</taxon>
        <taxon>Elysia</taxon>
    </lineage>
</organism>
<sequence length="66" mass="7444">MKVDYGVENGKMVKTKTLHRKSNDSYSDTNNIDDDDDDDGDDDDDDDGDGYVITRLEAWAKHGSCR</sequence>
<feature type="region of interest" description="Disordered" evidence="1">
    <location>
        <begin position="1"/>
        <end position="50"/>
    </location>
</feature>
<dbReference type="AlphaFoldDB" id="A0AAV4HCV1"/>